<reference evidence="4" key="1">
    <citation type="submission" date="2022-12" db="EMBL/GenBank/DDBJ databases">
        <title>Draft genome assemblies for two species of Escallonia (Escalloniales).</title>
        <authorList>
            <person name="Chanderbali A."/>
            <person name="Dervinis C."/>
            <person name="Anghel I."/>
            <person name="Soltis D."/>
            <person name="Soltis P."/>
            <person name="Zapata F."/>
        </authorList>
    </citation>
    <scope>NUCLEOTIDE SEQUENCE</scope>
    <source>
        <strain evidence="4">UCBG64.0493</strain>
        <tissue evidence="4">Leaf</tissue>
    </source>
</reference>
<dbReference type="Pfam" id="PF00013">
    <property type="entry name" value="KH_1"/>
    <property type="match status" value="1"/>
</dbReference>
<dbReference type="InterPro" id="IPR036612">
    <property type="entry name" value="KH_dom_type_1_sf"/>
</dbReference>
<dbReference type="SUPFAM" id="SSF54791">
    <property type="entry name" value="Eukaryotic type KH-domain (KH-domain type I)"/>
    <property type="match status" value="1"/>
</dbReference>
<dbReference type="Proteomes" id="UP001188597">
    <property type="component" value="Unassembled WGS sequence"/>
</dbReference>
<dbReference type="PROSITE" id="PS50084">
    <property type="entry name" value="KH_TYPE_1"/>
    <property type="match status" value="1"/>
</dbReference>
<accession>A0AA88VUR3</accession>
<dbReference type="AlphaFoldDB" id="A0AA88VUR3"/>
<organism evidence="4 5">
    <name type="scientific">Escallonia herrerae</name>
    <dbReference type="NCBI Taxonomy" id="1293975"/>
    <lineage>
        <taxon>Eukaryota</taxon>
        <taxon>Viridiplantae</taxon>
        <taxon>Streptophyta</taxon>
        <taxon>Embryophyta</taxon>
        <taxon>Tracheophyta</taxon>
        <taxon>Spermatophyta</taxon>
        <taxon>Magnoliopsida</taxon>
        <taxon>eudicotyledons</taxon>
        <taxon>Gunneridae</taxon>
        <taxon>Pentapetalae</taxon>
        <taxon>asterids</taxon>
        <taxon>campanulids</taxon>
        <taxon>Escalloniales</taxon>
        <taxon>Escalloniaceae</taxon>
        <taxon>Escallonia</taxon>
    </lineage>
</organism>
<sequence>MPILSYRNSNSLMGWYLRKRWKDLEKVEGEKSTSVMALERENGEFLLICSAEAGCGGEAAAEGGGESGGAAAAGCGGAKGHGEGFLDSMSAQFNCLMPPPSSSSSLERLTAPARSEQIDVVVIDGSPGGVFHGNISVTYKLFGALRNIKTLEKMFALLSACSSNSGAMAQQQGEIPVNHIQPPPAPHVTPANPNRSATAKRPRDEGGDSAAAVAGGIGCDLPPPKRRVVSAQDVLFRIMVPSRQIGKVIGKNGTRIQKIRENSKATIKIADAMAVSTIFGGSLD</sequence>
<name>A0AA88VUR3_9ASTE</name>
<dbReference type="GO" id="GO:0003723">
    <property type="term" value="F:RNA binding"/>
    <property type="evidence" value="ECO:0007669"/>
    <property type="project" value="UniProtKB-UniRule"/>
</dbReference>
<dbReference type="Gene3D" id="3.30.1370.10">
    <property type="entry name" value="K Homology domain, type 1"/>
    <property type="match status" value="1"/>
</dbReference>
<evidence type="ECO:0000256" key="1">
    <source>
        <dbReference type="PROSITE-ProRule" id="PRU00117"/>
    </source>
</evidence>
<comment type="caution">
    <text evidence="4">The sequence shown here is derived from an EMBL/GenBank/DDBJ whole genome shotgun (WGS) entry which is preliminary data.</text>
</comment>
<keyword evidence="1" id="KW-0694">RNA-binding</keyword>
<feature type="domain" description="K Homology" evidence="3">
    <location>
        <begin position="236"/>
        <end position="271"/>
    </location>
</feature>
<dbReference type="EMBL" id="JAVXUP010001112">
    <property type="protein sequence ID" value="KAK3015836.1"/>
    <property type="molecule type" value="Genomic_DNA"/>
</dbReference>
<keyword evidence="5" id="KW-1185">Reference proteome</keyword>
<proteinExistence type="predicted"/>
<protein>
    <recommendedName>
        <fullName evidence="3">K Homology domain-containing protein</fullName>
    </recommendedName>
</protein>
<evidence type="ECO:0000256" key="2">
    <source>
        <dbReference type="SAM" id="MobiDB-lite"/>
    </source>
</evidence>
<feature type="region of interest" description="Disordered" evidence="2">
    <location>
        <begin position="182"/>
        <end position="211"/>
    </location>
</feature>
<evidence type="ECO:0000313" key="4">
    <source>
        <dbReference type="EMBL" id="KAK3015836.1"/>
    </source>
</evidence>
<evidence type="ECO:0000313" key="5">
    <source>
        <dbReference type="Proteomes" id="UP001188597"/>
    </source>
</evidence>
<dbReference type="InterPro" id="IPR004088">
    <property type="entry name" value="KH_dom_type_1"/>
</dbReference>
<evidence type="ECO:0000259" key="3">
    <source>
        <dbReference type="Pfam" id="PF00013"/>
    </source>
</evidence>
<gene>
    <name evidence="4" type="ORF">RJ639_005802</name>
</gene>